<dbReference type="Proteomes" id="UP000764837">
    <property type="component" value="Unassembled WGS sequence"/>
</dbReference>
<accession>A0ABS2M3B9</accession>
<sequence length="325" mass="35884">MTRAFLRPDDVRDLVAEQLGSARRLTALDRLTGGSKKGVYRLRLDDQTSVVLYVWAAGENYWPPSPTVPDDPFTDASGAELFAINHEALTAAGVRIPRLLMLDRDGRYLHFDIALVEDVGELTLEVLLGRDPAAAATVLSALGDALRSMHTTLGPHYGKLATIIRGDASPTRCAEDIIADRALGHLDAVATGDVRLADAHDRIAAHVRHLRSAVTARQTYGLIHGELGPDHVLVTRANEPAMIDIEGLTYFDVEWEHAWLQMRFGDAYPALRPVDLDPHRLELYRYAQVLSLIEGPLRIAATDFPNRQWMLDLAERNIAKALAPL</sequence>
<reference evidence="2 3" key="1">
    <citation type="submission" date="2021-01" db="EMBL/GenBank/DDBJ databases">
        <title>Sequencing the genomes of 1000 actinobacteria strains.</title>
        <authorList>
            <person name="Klenk H.-P."/>
        </authorList>
    </citation>
    <scope>NUCLEOTIDE SEQUENCE [LARGE SCALE GENOMIC DNA]</scope>
    <source>
        <strain evidence="2 3">DSM 100204</strain>
    </source>
</reference>
<dbReference type="Pfam" id="PF01636">
    <property type="entry name" value="APH"/>
    <property type="match status" value="1"/>
</dbReference>
<evidence type="ECO:0000313" key="2">
    <source>
        <dbReference type="EMBL" id="MBM7494634.1"/>
    </source>
</evidence>
<dbReference type="Gene3D" id="3.90.1200.10">
    <property type="match status" value="1"/>
</dbReference>
<dbReference type="InterPro" id="IPR002575">
    <property type="entry name" value="Aminoglycoside_PTrfase"/>
</dbReference>
<organism evidence="2 3">
    <name type="scientific">Micromonospora luteifusca</name>
    <dbReference type="NCBI Taxonomy" id="709860"/>
    <lineage>
        <taxon>Bacteria</taxon>
        <taxon>Bacillati</taxon>
        <taxon>Actinomycetota</taxon>
        <taxon>Actinomycetes</taxon>
        <taxon>Micromonosporales</taxon>
        <taxon>Micromonosporaceae</taxon>
        <taxon>Micromonospora</taxon>
    </lineage>
</organism>
<comment type="caution">
    <text evidence="2">The sequence shown here is derived from an EMBL/GenBank/DDBJ whole genome shotgun (WGS) entry which is preliminary data.</text>
</comment>
<evidence type="ECO:0000313" key="3">
    <source>
        <dbReference type="Proteomes" id="UP000764837"/>
    </source>
</evidence>
<name>A0ABS2M3B9_9ACTN</name>
<dbReference type="InterPro" id="IPR011009">
    <property type="entry name" value="Kinase-like_dom_sf"/>
</dbReference>
<proteinExistence type="predicted"/>
<keyword evidence="3" id="KW-1185">Reference proteome</keyword>
<dbReference type="RefSeq" id="WP_204945184.1">
    <property type="nucleotide sequence ID" value="NZ_JAFBBP010000001.1"/>
</dbReference>
<protein>
    <recommendedName>
        <fullName evidence="1">Aminoglycoside phosphotransferase domain-containing protein</fullName>
    </recommendedName>
</protein>
<gene>
    <name evidence="2" type="ORF">JOD64_005856</name>
</gene>
<dbReference type="SUPFAM" id="SSF56112">
    <property type="entry name" value="Protein kinase-like (PK-like)"/>
    <property type="match status" value="1"/>
</dbReference>
<dbReference type="EMBL" id="JAFBBP010000001">
    <property type="protein sequence ID" value="MBM7494634.1"/>
    <property type="molecule type" value="Genomic_DNA"/>
</dbReference>
<feature type="domain" description="Aminoglycoside phosphotransferase" evidence="1">
    <location>
        <begin position="78"/>
        <end position="269"/>
    </location>
</feature>
<evidence type="ECO:0000259" key="1">
    <source>
        <dbReference type="Pfam" id="PF01636"/>
    </source>
</evidence>